<sequence length="229" mass="26129">MIRQWTIPLILVVLLVSSSWFMEELSLDTADRNSKAIQQKPDYSIDDFTTMVMDERGLPKWRIQAKHIVHYSTTGISELEQPYLVFFAMGSHDKFGVGTTDKKLFQVYPIWHVKSEQGQVMDNGKTALLLGKVHMWKNDDTGTMELDIRTRNLKVLPDSYYGETDEAAIIRTVTSETHGVGMRTHIKPNRMELLSQVQTIYKEVMPMSNLSGRKALSTFGKKALFSTGH</sequence>
<dbReference type="AlphaFoldDB" id="A0A450S1D2"/>
<dbReference type="InterPro" id="IPR010664">
    <property type="entry name" value="LipoPS_assembly_LptC-rel"/>
</dbReference>
<evidence type="ECO:0000256" key="2">
    <source>
        <dbReference type="ARBA" id="ARBA00022519"/>
    </source>
</evidence>
<comment type="similarity">
    <text evidence="6">Belongs to the LptC family.</text>
</comment>
<evidence type="ECO:0000256" key="5">
    <source>
        <dbReference type="ARBA" id="ARBA00023136"/>
    </source>
</evidence>
<evidence type="ECO:0000313" key="7">
    <source>
        <dbReference type="EMBL" id="VFJ45382.1"/>
    </source>
</evidence>
<dbReference type="Gene3D" id="2.60.450.10">
    <property type="entry name" value="Lipopolysaccharide (LPS) transport protein A like domain"/>
    <property type="match status" value="1"/>
</dbReference>
<dbReference type="Pfam" id="PF06835">
    <property type="entry name" value="LptC"/>
    <property type="match status" value="1"/>
</dbReference>
<dbReference type="InterPro" id="IPR026265">
    <property type="entry name" value="LptC"/>
</dbReference>
<comment type="subunit">
    <text evidence="6">Component of the lipopolysaccharide transport and assembly complex. Interacts with LptA and the LptBFG transporter complex.</text>
</comment>
<dbReference type="GO" id="GO:0005886">
    <property type="term" value="C:plasma membrane"/>
    <property type="evidence" value="ECO:0007669"/>
    <property type="project" value="UniProtKB-SubCell"/>
</dbReference>
<keyword evidence="3 6" id="KW-0812">Transmembrane</keyword>
<proteinExistence type="inferred from homology"/>
<dbReference type="EMBL" id="CAADFA010000024">
    <property type="protein sequence ID" value="VFJ45382.1"/>
    <property type="molecule type" value="Genomic_DNA"/>
</dbReference>
<keyword evidence="2 6" id="KW-0997">Cell inner membrane</keyword>
<comment type="subcellular location">
    <subcellularLocation>
        <location evidence="6">Cell inner membrane</location>
        <topology evidence="6">Single-pass membrane protein</topology>
    </subcellularLocation>
</comment>
<evidence type="ECO:0000313" key="9">
    <source>
        <dbReference type="EMBL" id="VFK06655.1"/>
    </source>
</evidence>
<reference evidence="8" key="1">
    <citation type="submission" date="2019-02" db="EMBL/GenBank/DDBJ databases">
        <authorList>
            <person name="Gruber-Vodicka R. H."/>
            <person name="Seah K. B. B."/>
        </authorList>
    </citation>
    <scope>NUCLEOTIDE SEQUENCE</scope>
    <source>
        <strain evidence="8">BECK_BZ163</strain>
        <strain evidence="9">BECK_BZ164</strain>
        <strain evidence="7">BECK_BZ165</strain>
    </source>
</reference>
<evidence type="ECO:0000313" key="8">
    <source>
        <dbReference type="EMBL" id="VFJ45454.1"/>
    </source>
</evidence>
<accession>A0A450S1D2</accession>
<evidence type="ECO:0000256" key="1">
    <source>
        <dbReference type="ARBA" id="ARBA00022475"/>
    </source>
</evidence>
<dbReference type="EMBL" id="CAADFL010000022">
    <property type="protein sequence ID" value="VFK06655.1"/>
    <property type="molecule type" value="Genomic_DNA"/>
</dbReference>
<evidence type="ECO:0000256" key="3">
    <source>
        <dbReference type="ARBA" id="ARBA00022692"/>
    </source>
</evidence>
<organism evidence="8">
    <name type="scientific">Candidatus Kentrum sp. FM</name>
    <dbReference type="NCBI Taxonomy" id="2126340"/>
    <lineage>
        <taxon>Bacteria</taxon>
        <taxon>Pseudomonadati</taxon>
        <taxon>Pseudomonadota</taxon>
        <taxon>Gammaproteobacteria</taxon>
        <taxon>Candidatus Kentrum</taxon>
    </lineage>
</organism>
<protein>
    <recommendedName>
        <fullName evidence="6">Lipopolysaccharide export system protein LptC</fullName>
    </recommendedName>
</protein>
<dbReference type="GO" id="GO:0030288">
    <property type="term" value="C:outer membrane-bounded periplasmic space"/>
    <property type="evidence" value="ECO:0007669"/>
    <property type="project" value="TreeGrafter"/>
</dbReference>
<dbReference type="GO" id="GO:0043165">
    <property type="term" value="P:Gram-negative-bacterium-type cell outer membrane assembly"/>
    <property type="evidence" value="ECO:0007669"/>
    <property type="project" value="UniProtKB-UniRule"/>
</dbReference>
<dbReference type="InterPro" id="IPR052363">
    <property type="entry name" value="LPS_export_LptC"/>
</dbReference>
<dbReference type="PANTHER" id="PTHR37481">
    <property type="entry name" value="LIPOPOLYSACCHARIDE EXPORT SYSTEM PROTEIN LPTC"/>
    <property type="match status" value="1"/>
</dbReference>
<keyword evidence="1 6" id="KW-1003">Cell membrane</keyword>
<name>A0A450S1D2_9GAMM</name>
<dbReference type="GO" id="GO:0015221">
    <property type="term" value="F:lipopolysaccharide transmembrane transporter activity"/>
    <property type="evidence" value="ECO:0007669"/>
    <property type="project" value="InterPro"/>
</dbReference>
<evidence type="ECO:0000256" key="6">
    <source>
        <dbReference type="HAMAP-Rule" id="MF_01915"/>
    </source>
</evidence>
<dbReference type="EMBL" id="CAADEZ010000024">
    <property type="protein sequence ID" value="VFJ45454.1"/>
    <property type="molecule type" value="Genomic_DNA"/>
</dbReference>
<dbReference type="HAMAP" id="MF_01915">
    <property type="entry name" value="LPS_assembly_LptC"/>
    <property type="match status" value="1"/>
</dbReference>
<comment type="function">
    <text evidence="6">Involved in the assembly of lipopolysaccharide (LPS). Required for the translocation of LPS from the inner membrane to the outer membrane. Facilitates the transfer of LPS from the inner membrane to the periplasmic protein LptA. Could be a docking site for LptA.</text>
</comment>
<dbReference type="PANTHER" id="PTHR37481:SF1">
    <property type="entry name" value="LIPOPOLYSACCHARIDE EXPORT SYSTEM PROTEIN LPTC"/>
    <property type="match status" value="1"/>
</dbReference>
<dbReference type="NCBIfam" id="TIGR04409">
    <property type="entry name" value="LptC_YrbK"/>
    <property type="match status" value="1"/>
</dbReference>
<evidence type="ECO:0000256" key="4">
    <source>
        <dbReference type="ARBA" id="ARBA00022989"/>
    </source>
</evidence>
<keyword evidence="5 6" id="KW-0472">Membrane</keyword>
<keyword evidence="4 6" id="KW-1133">Transmembrane helix</keyword>
<gene>
    <name evidence="6" type="primary">lptC</name>
    <name evidence="8" type="ORF">BECKFM1743A_GA0114220_100247</name>
    <name evidence="9" type="ORF">BECKFM1743B_GA0114221_1002211</name>
    <name evidence="7" type="ORF">BECKFM1743C_GA0114222_100249</name>
</gene>
<dbReference type="GO" id="GO:0017089">
    <property type="term" value="F:glycolipid transfer activity"/>
    <property type="evidence" value="ECO:0007669"/>
    <property type="project" value="TreeGrafter"/>
</dbReference>